<evidence type="ECO:0000259" key="2">
    <source>
        <dbReference type="Pfam" id="PF06985"/>
    </source>
</evidence>
<gene>
    <name evidence="3" type="ORF">B0T24DRAFT_626162</name>
</gene>
<dbReference type="Pfam" id="PF06985">
    <property type="entry name" value="HET"/>
    <property type="match status" value="1"/>
</dbReference>
<sequence length="823" mass="90117">MLSRLVSSALKKLADGSGNGGPDPEPAFPTLSFPPPPPAGSGTRRLCARCLTLLRHVVFAFGDGTACENVEMPHSAAMSTLSDSGSFCVICAKTLLLFDGMQKHVSFEETLRMSPLADWRLTWKFETPATVSWHQFSKQAARVALMVKHKRGYSWGIGSFMLHPDPRVALPGVAEPERKSLPDDYGTVLSLDGGETAFSSTISSETMAKVASWMQECFSTHKKCHQLFGKDGPGQPVAHWFPDRLIRITRTESSGSAWLSTRLVLKSDLTDFPADTSQEGVQYLSFSHCWGPEPKGGRGGSVLTQVTITDWRKELPLDRMPLAFQHAVKVCASLGFDHIWIDSLCILQDSVRDWQEQSAVMADVYKFAWLNIAALSTGSDYEGFINDAREPRVIFGFRTPLAPILGVANGTFQGRPCALLDENVTLLWDIQRDLPGGGDWLAPLFTRAWVYQERSLARRTLAFATHGVFFACDEASYGENLNGMDGVSTRGFGPRHLLHSVADKAAALVAEAVAAGNVPSPERLQQEALDLFKRFGSTWNGAVSDYTKCKLTKDTDRLVAISSIARELANSRILEQKRYLAGLWDINLIYQLGWMANGRDSPGRRKRVGAEGYVAPSWSWASVEVPVTACGAFYPDPSEVRALAEVKAADVKLATEFPFGPVSAGWVRLRACPKAISGSLTKPNYDYEGSSVSTSLTDAATGEKLWFASDTVEGYEMVASRTGLSKVVWVPHMLTAHSSMVSCSALVLAELLPGEDSGCGTFVKPSEKVYRRIGTGNFGRIPSLFRNDKLVMALGTFPENPEMKDVVRGFVRNESGYQEFVIV</sequence>
<dbReference type="AlphaFoldDB" id="A0AAE0KDQ3"/>
<protein>
    <recommendedName>
        <fullName evidence="2">Heterokaryon incompatibility domain-containing protein</fullName>
    </recommendedName>
</protein>
<dbReference type="PANTHER" id="PTHR33112">
    <property type="entry name" value="DOMAIN PROTEIN, PUTATIVE-RELATED"/>
    <property type="match status" value="1"/>
</dbReference>
<dbReference type="Proteomes" id="UP001287356">
    <property type="component" value="Unassembled WGS sequence"/>
</dbReference>
<evidence type="ECO:0000313" key="3">
    <source>
        <dbReference type="EMBL" id="KAK3374317.1"/>
    </source>
</evidence>
<keyword evidence="4" id="KW-1185">Reference proteome</keyword>
<dbReference type="EMBL" id="JAULSN010000004">
    <property type="protein sequence ID" value="KAK3374317.1"/>
    <property type="molecule type" value="Genomic_DNA"/>
</dbReference>
<feature type="compositionally biased region" description="Pro residues" evidence="1">
    <location>
        <begin position="23"/>
        <end position="39"/>
    </location>
</feature>
<comment type="caution">
    <text evidence="3">The sequence shown here is derived from an EMBL/GenBank/DDBJ whole genome shotgun (WGS) entry which is preliminary data.</text>
</comment>
<reference evidence="3" key="1">
    <citation type="journal article" date="2023" name="Mol. Phylogenet. Evol.">
        <title>Genome-scale phylogeny and comparative genomics of the fungal order Sordariales.</title>
        <authorList>
            <person name="Hensen N."/>
            <person name="Bonometti L."/>
            <person name="Westerberg I."/>
            <person name="Brannstrom I.O."/>
            <person name="Guillou S."/>
            <person name="Cros-Aarteil S."/>
            <person name="Calhoun S."/>
            <person name="Haridas S."/>
            <person name="Kuo A."/>
            <person name="Mondo S."/>
            <person name="Pangilinan J."/>
            <person name="Riley R."/>
            <person name="LaButti K."/>
            <person name="Andreopoulos B."/>
            <person name="Lipzen A."/>
            <person name="Chen C."/>
            <person name="Yan M."/>
            <person name="Daum C."/>
            <person name="Ng V."/>
            <person name="Clum A."/>
            <person name="Steindorff A."/>
            <person name="Ohm R.A."/>
            <person name="Martin F."/>
            <person name="Silar P."/>
            <person name="Natvig D.O."/>
            <person name="Lalanne C."/>
            <person name="Gautier V."/>
            <person name="Ament-Velasquez S.L."/>
            <person name="Kruys A."/>
            <person name="Hutchinson M.I."/>
            <person name="Powell A.J."/>
            <person name="Barry K."/>
            <person name="Miller A.N."/>
            <person name="Grigoriev I.V."/>
            <person name="Debuchy R."/>
            <person name="Gladieux P."/>
            <person name="Hiltunen Thoren M."/>
            <person name="Johannesson H."/>
        </authorList>
    </citation>
    <scope>NUCLEOTIDE SEQUENCE</scope>
    <source>
        <strain evidence="3">CBS 958.72</strain>
    </source>
</reference>
<accession>A0AAE0KDQ3</accession>
<proteinExistence type="predicted"/>
<feature type="domain" description="Heterokaryon incompatibility" evidence="2">
    <location>
        <begin position="283"/>
        <end position="453"/>
    </location>
</feature>
<evidence type="ECO:0000313" key="4">
    <source>
        <dbReference type="Proteomes" id="UP001287356"/>
    </source>
</evidence>
<evidence type="ECO:0000256" key="1">
    <source>
        <dbReference type="SAM" id="MobiDB-lite"/>
    </source>
</evidence>
<dbReference type="InterPro" id="IPR010730">
    <property type="entry name" value="HET"/>
</dbReference>
<name>A0AAE0KDQ3_9PEZI</name>
<dbReference type="PANTHER" id="PTHR33112:SF16">
    <property type="entry name" value="HETEROKARYON INCOMPATIBILITY DOMAIN-CONTAINING PROTEIN"/>
    <property type="match status" value="1"/>
</dbReference>
<organism evidence="3 4">
    <name type="scientific">Lasiosphaeria ovina</name>
    <dbReference type="NCBI Taxonomy" id="92902"/>
    <lineage>
        <taxon>Eukaryota</taxon>
        <taxon>Fungi</taxon>
        <taxon>Dikarya</taxon>
        <taxon>Ascomycota</taxon>
        <taxon>Pezizomycotina</taxon>
        <taxon>Sordariomycetes</taxon>
        <taxon>Sordariomycetidae</taxon>
        <taxon>Sordariales</taxon>
        <taxon>Lasiosphaeriaceae</taxon>
        <taxon>Lasiosphaeria</taxon>
    </lineage>
</organism>
<reference evidence="3" key="2">
    <citation type="submission" date="2023-06" db="EMBL/GenBank/DDBJ databases">
        <authorList>
            <consortium name="Lawrence Berkeley National Laboratory"/>
            <person name="Haridas S."/>
            <person name="Hensen N."/>
            <person name="Bonometti L."/>
            <person name="Westerberg I."/>
            <person name="Brannstrom I.O."/>
            <person name="Guillou S."/>
            <person name="Cros-Aarteil S."/>
            <person name="Calhoun S."/>
            <person name="Kuo A."/>
            <person name="Mondo S."/>
            <person name="Pangilinan J."/>
            <person name="Riley R."/>
            <person name="Labutti K."/>
            <person name="Andreopoulos B."/>
            <person name="Lipzen A."/>
            <person name="Chen C."/>
            <person name="Yanf M."/>
            <person name="Daum C."/>
            <person name="Ng V."/>
            <person name="Clum A."/>
            <person name="Steindorff A."/>
            <person name="Ohm R."/>
            <person name="Martin F."/>
            <person name="Silar P."/>
            <person name="Natvig D."/>
            <person name="Lalanne C."/>
            <person name="Gautier V."/>
            <person name="Ament-Velasquez S.L."/>
            <person name="Kruys A."/>
            <person name="Hutchinson M.I."/>
            <person name="Powell A.J."/>
            <person name="Barry K."/>
            <person name="Miller A.N."/>
            <person name="Grigoriev I.V."/>
            <person name="Debuchy R."/>
            <person name="Gladieux P."/>
            <person name="Thoren M.H."/>
            <person name="Johannesson H."/>
        </authorList>
    </citation>
    <scope>NUCLEOTIDE SEQUENCE</scope>
    <source>
        <strain evidence="3">CBS 958.72</strain>
    </source>
</reference>
<feature type="region of interest" description="Disordered" evidence="1">
    <location>
        <begin position="13"/>
        <end position="39"/>
    </location>
</feature>